<dbReference type="AlphaFoldDB" id="A0A1A8Z975"/>
<dbReference type="PATRIC" id="fig|261654.4.peg.1243"/>
<sequence length="39" mass="4419">MDTATVDPDYQVTDFDEDDDPESLIGDAVEYDLHADEEQ</sequence>
<reference evidence="3" key="1">
    <citation type="submission" date="2016-06" db="EMBL/GenBank/DDBJ databases">
        <authorList>
            <person name="Varghese N."/>
            <person name="Submissions Spin"/>
        </authorList>
    </citation>
    <scope>NUCLEOTIDE SEQUENCE [LARGE SCALE GENOMIC DNA]</scope>
    <source>
        <strain evidence="3">DSM 44815</strain>
    </source>
</reference>
<dbReference type="EMBL" id="LT594323">
    <property type="protein sequence ID" value="SBT40355.1"/>
    <property type="molecule type" value="Genomic_DNA"/>
</dbReference>
<name>A0A1A8Z975_9ACTN</name>
<accession>A0A1A8Z975</accession>
<evidence type="ECO:0000313" key="3">
    <source>
        <dbReference type="Proteomes" id="UP000199385"/>
    </source>
</evidence>
<proteinExistence type="predicted"/>
<dbReference type="STRING" id="261654.GA0070611_1228"/>
<evidence type="ECO:0000313" key="2">
    <source>
        <dbReference type="EMBL" id="SBT40355.1"/>
    </source>
</evidence>
<feature type="region of interest" description="Disordered" evidence="1">
    <location>
        <begin position="1"/>
        <end position="24"/>
    </location>
</feature>
<organism evidence="2 3">
    <name type="scientific">Micromonospora auratinigra</name>
    <dbReference type="NCBI Taxonomy" id="261654"/>
    <lineage>
        <taxon>Bacteria</taxon>
        <taxon>Bacillati</taxon>
        <taxon>Actinomycetota</taxon>
        <taxon>Actinomycetes</taxon>
        <taxon>Micromonosporales</taxon>
        <taxon>Micromonosporaceae</taxon>
        <taxon>Micromonospora</taxon>
    </lineage>
</organism>
<evidence type="ECO:0000256" key="1">
    <source>
        <dbReference type="SAM" id="MobiDB-lite"/>
    </source>
</evidence>
<protein>
    <submittedName>
        <fullName evidence="2">Uncharacterized protein</fullName>
    </submittedName>
</protein>
<dbReference type="Proteomes" id="UP000199385">
    <property type="component" value="Chromosome I"/>
</dbReference>
<keyword evidence="3" id="KW-1185">Reference proteome</keyword>
<gene>
    <name evidence="2" type="ORF">GA0070611_1228</name>
</gene>